<evidence type="ECO:0000256" key="1">
    <source>
        <dbReference type="SAM" id="MobiDB-lite"/>
    </source>
</evidence>
<accession>A0A6A4R742</accession>
<feature type="region of interest" description="Disordered" evidence="1">
    <location>
        <begin position="1"/>
        <end position="22"/>
    </location>
</feature>
<protein>
    <submittedName>
        <fullName evidence="2">Uncharacterized protein</fullName>
    </submittedName>
</protein>
<sequence length="75" mass="8617">MAQSKFNRPLGFEGVQTDPEESYRAGYQHGTREMLRFLEASNTPGLERVKDWINNDLATWRHDVQAEPNPPKLSS</sequence>
<comment type="caution">
    <text evidence="2">The sequence shown here is derived from an EMBL/GenBank/DDBJ whole genome shotgun (WGS) entry which is preliminary data.</text>
</comment>
<dbReference type="EMBL" id="WSFO01000018">
    <property type="protein sequence ID" value="KAE9625906.1"/>
    <property type="molecule type" value="Genomic_DNA"/>
</dbReference>
<gene>
    <name evidence="2" type="ORF">GP644_21870</name>
</gene>
<evidence type="ECO:0000313" key="3">
    <source>
        <dbReference type="Proteomes" id="UP000441586"/>
    </source>
</evidence>
<name>A0A6A4R742_9RHOB</name>
<dbReference type="RefSeq" id="WP_158981605.1">
    <property type="nucleotide sequence ID" value="NZ_WSFO01000018.1"/>
</dbReference>
<evidence type="ECO:0000313" key="2">
    <source>
        <dbReference type="EMBL" id="KAE9625906.1"/>
    </source>
</evidence>
<organism evidence="2 3">
    <name type="scientific">Parasedimentitalea maritima</name>
    <dbReference type="NCBI Taxonomy" id="2578117"/>
    <lineage>
        <taxon>Bacteria</taxon>
        <taxon>Pseudomonadati</taxon>
        <taxon>Pseudomonadota</taxon>
        <taxon>Alphaproteobacteria</taxon>
        <taxon>Rhodobacterales</taxon>
        <taxon>Paracoccaceae</taxon>
        <taxon>Parasedimentitalea</taxon>
    </lineage>
</organism>
<dbReference type="Proteomes" id="UP000441586">
    <property type="component" value="Unassembled WGS sequence"/>
</dbReference>
<dbReference type="AlphaFoldDB" id="A0A6A4R742"/>
<reference evidence="2 3" key="1">
    <citation type="submission" date="2019-12" db="EMBL/GenBank/DDBJ databases">
        <authorList>
            <person name="Zhang Y.-J."/>
        </authorList>
    </citation>
    <scope>NUCLEOTIDE SEQUENCE [LARGE SCALE GENOMIC DNA]</scope>
    <source>
        <strain evidence="2 3">H18S-6</strain>
    </source>
</reference>
<proteinExistence type="predicted"/>